<name>A0AA97P7P3_PYRO3</name>
<dbReference type="AlphaFoldDB" id="A0AA97P7P3"/>
<feature type="compositionally biased region" description="Polar residues" evidence="1">
    <location>
        <begin position="113"/>
        <end position="122"/>
    </location>
</feature>
<feature type="compositionally biased region" description="Basic residues" evidence="1">
    <location>
        <begin position="180"/>
        <end position="190"/>
    </location>
</feature>
<organism evidence="2">
    <name type="scientific">Pyricularia oryzae (strain Y34)</name>
    <name type="common">Rice blast fungus</name>
    <name type="synonym">Magnaporthe oryzae</name>
    <dbReference type="NCBI Taxonomy" id="1143189"/>
    <lineage>
        <taxon>Eukaryota</taxon>
        <taxon>Fungi</taxon>
        <taxon>Dikarya</taxon>
        <taxon>Ascomycota</taxon>
        <taxon>Pezizomycotina</taxon>
        <taxon>Sordariomycetes</taxon>
        <taxon>Sordariomycetidae</taxon>
        <taxon>Magnaporthales</taxon>
        <taxon>Pyriculariaceae</taxon>
        <taxon>Pyricularia</taxon>
    </lineage>
</organism>
<feature type="compositionally biased region" description="Basic residues" evidence="1">
    <location>
        <begin position="205"/>
        <end position="226"/>
    </location>
</feature>
<feature type="region of interest" description="Disordered" evidence="1">
    <location>
        <begin position="149"/>
        <end position="284"/>
    </location>
</feature>
<dbReference type="EMBL" id="JH793730">
    <property type="protein sequence ID" value="ELQ43182.1"/>
    <property type="molecule type" value="Genomic_DNA"/>
</dbReference>
<feature type="compositionally biased region" description="Low complexity" evidence="1">
    <location>
        <begin position="266"/>
        <end position="279"/>
    </location>
</feature>
<reference evidence="2" key="1">
    <citation type="journal article" date="2012" name="PLoS Genet.">
        <title>Comparative analysis of the genomes of two field isolates of the rice blast fungus Magnaporthe oryzae.</title>
        <authorList>
            <person name="Xue M."/>
            <person name="Yang J."/>
            <person name="Li Z."/>
            <person name="Hu S."/>
            <person name="Yao N."/>
            <person name="Dean R.A."/>
            <person name="Zhao W."/>
            <person name="Shen M."/>
            <person name="Zhang H."/>
            <person name="Li C."/>
            <person name="Liu L."/>
            <person name="Cao L."/>
            <person name="Xu X."/>
            <person name="Xing Y."/>
            <person name="Hsiang T."/>
            <person name="Zhang Z."/>
            <person name="Xu J.R."/>
            <person name="Peng Y.L."/>
        </authorList>
    </citation>
    <scope>NUCLEOTIDE SEQUENCE</scope>
    <source>
        <strain evidence="2">Y34</strain>
    </source>
</reference>
<proteinExistence type="predicted"/>
<evidence type="ECO:0000256" key="1">
    <source>
        <dbReference type="SAM" id="MobiDB-lite"/>
    </source>
</evidence>
<evidence type="ECO:0000313" key="2">
    <source>
        <dbReference type="EMBL" id="ELQ43182.1"/>
    </source>
</evidence>
<feature type="compositionally biased region" description="Basic and acidic residues" evidence="1">
    <location>
        <begin position="191"/>
        <end position="204"/>
    </location>
</feature>
<feature type="region of interest" description="Disordered" evidence="1">
    <location>
        <begin position="320"/>
        <end position="349"/>
    </location>
</feature>
<protein>
    <submittedName>
        <fullName evidence="2">Uncharacterized protein</fullName>
    </submittedName>
</protein>
<feature type="compositionally biased region" description="Acidic residues" evidence="1">
    <location>
        <begin position="125"/>
        <end position="136"/>
    </location>
</feature>
<accession>A0AA97P7P3</accession>
<feature type="compositionally biased region" description="Basic residues" evidence="1">
    <location>
        <begin position="155"/>
        <end position="166"/>
    </location>
</feature>
<gene>
    <name evidence="2" type="ORF">OOU_Y34scaffold00165g4</name>
</gene>
<feature type="region of interest" description="Disordered" evidence="1">
    <location>
        <begin position="104"/>
        <end position="136"/>
    </location>
</feature>
<dbReference type="Proteomes" id="UP000011086">
    <property type="component" value="Unassembled WGS sequence"/>
</dbReference>
<sequence length="349" mass="37734">MLTNRGYRFLVLGFERVLRAPCHQQAHQTPHCRTLGVEPWGSGSVFGMPPVPSTPSRAGRHVGDEHDFSPPSAAVAAASKELLDLEFEGLENFFGLNGESNYLPGFQGRPKSPSRNITSTPTIHEEDEGANDDDDGLASDIAAAREASVSFSTKLQKKRIRRRRKPSTREDDDTETETQRRHRRHQHERSKHRDAVDGDSSSDHPRRRQRSRSRSPLAGKRHHRKLRREEHQRPPQTPPPPRPAAHDDDAGSGAGRGRRGRVPQEPAVAALVAGPVPAAQQPEHLGPDAIAGAAAVDAAAQADGLRPSPLGVVVVAAGGGGQHVPADAEQQKQKHARKGRRASGAGGLL</sequence>